<feature type="site" description="Lowers pKa of active site Tyr" evidence="6">
    <location>
        <position position="74"/>
    </location>
</feature>
<proteinExistence type="inferred from homology"/>
<dbReference type="FunFam" id="3.20.20.100:FF:000015">
    <property type="entry name" value="Oxidoreductase, aldo/keto reductase family"/>
    <property type="match status" value="1"/>
</dbReference>
<comment type="caution">
    <text evidence="8">The sequence shown here is derived from an EMBL/GenBank/DDBJ whole genome shotgun (WGS) entry which is preliminary data.</text>
</comment>
<evidence type="ECO:0000256" key="6">
    <source>
        <dbReference type="PIRSR" id="PIRSR000097-3"/>
    </source>
</evidence>
<comment type="similarity">
    <text evidence="1">Belongs to the aldo/keto reductase family.</text>
</comment>
<dbReference type="InterPro" id="IPR036812">
    <property type="entry name" value="NAD(P)_OxRdtase_dom_sf"/>
</dbReference>
<feature type="binding site" evidence="5">
    <location>
        <position position="107"/>
    </location>
    <ligand>
        <name>substrate</name>
    </ligand>
</feature>
<dbReference type="PIRSF" id="PIRSF000097">
    <property type="entry name" value="AKR"/>
    <property type="match status" value="1"/>
</dbReference>
<dbReference type="InterPro" id="IPR023210">
    <property type="entry name" value="NADP_OxRdtase_dom"/>
</dbReference>
<evidence type="ECO:0000256" key="5">
    <source>
        <dbReference type="PIRSR" id="PIRSR000097-2"/>
    </source>
</evidence>
<protein>
    <submittedName>
        <fullName evidence="8">Diketogulonate reductase-like aldo/keto reductase</fullName>
    </submittedName>
</protein>
<keyword evidence="3" id="KW-0560">Oxidoreductase</keyword>
<dbReference type="PANTHER" id="PTHR43827">
    <property type="entry name" value="2,5-DIKETO-D-GLUCONIC ACID REDUCTASE"/>
    <property type="match status" value="1"/>
</dbReference>
<dbReference type="PRINTS" id="PR00069">
    <property type="entry name" value="ALDKETRDTASE"/>
</dbReference>
<dbReference type="CDD" id="cd19133">
    <property type="entry name" value="AKR_AKR5F1"/>
    <property type="match status" value="1"/>
</dbReference>
<evidence type="ECO:0000313" key="8">
    <source>
        <dbReference type="EMBL" id="PRY74480.1"/>
    </source>
</evidence>
<dbReference type="GO" id="GO:0016616">
    <property type="term" value="F:oxidoreductase activity, acting on the CH-OH group of donors, NAD or NADP as acceptor"/>
    <property type="evidence" value="ECO:0007669"/>
    <property type="project" value="UniProtKB-ARBA"/>
</dbReference>
<dbReference type="Gene3D" id="3.20.20.100">
    <property type="entry name" value="NADP-dependent oxidoreductase domain"/>
    <property type="match status" value="1"/>
</dbReference>
<feature type="domain" description="NADP-dependent oxidoreductase" evidence="7">
    <location>
        <begin position="16"/>
        <end position="258"/>
    </location>
</feature>
<gene>
    <name evidence="8" type="ORF">CLV38_1429</name>
</gene>
<reference evidence="8 9" key="1">
    <citation type="submission" date="2018-03" db="EMBL/GenBank/DDBJ databases">
        <title>Genomic Encyclopedia of Archaeal and Bacterial Type Strains, Phase II (KMG-II): from individual species to whole genera.</title>
        <authorList>
            <person name="Goeker M."/>
        </authorList>
    </citation>
    <scope>NUCLEOTIDE SEQUENCE [LARGE SCALE GENOMIC DNA]</scope>
    <source>
        <strain evidence="8 9">DSM 13175</strain>
    </source>
</reference>
<name>A0A2T0VTH5_9LACT</name>
<keyword evidence="2" id="KW-0521">NADP</keyword>
<evidence type="ECO:0000256" key="2">
    <source>
        <dbReference type="ARBA" id="ARBA00022857"/>
    </source>
</evidence>
<feature type="active site" description="Proton donor" evidence="4">
    <location>
        <position position="49"/>
    </location>
</feature>
<accession>A0A2T0VTH5</accession>
<organism evidence="8 9">
    <name type="scientific">Alkalibacterium olivapovliticus</name>
    <dbReference type="NCBI Taxonomy" id="99907"/>
    <lineage>
        <taxon>Bacteria</taxon>
        <taxon>Bacillati</taxon>
        <taxon>Bacillota</taxon>
        <taxon>Bacilli</taxon>
        <taxon>Lactobacillales</taxon>
        <taxon>Carnobacteriaceae</taxon>
        <taxon>Alkalibacterium</taxon>
    </lineage>
</organism>
<dbReference type="SUPFAM" id="SSF51430">
    <property type="entry name" value="NAD(P)-linked oxidoreductase"/>
    <property type="match status" value="1"/>
</dbReference>
<dbReference type="OrthoDB" id="191683at2"/>
<dbReference type="InterPro" id="IPR020471">
    <property type="entry name" value="AKR"/>
</dbReference>
<dbReference type="PANTHER" id="PTHR43827:SF3">
    <property type="entry name" value="NADP-DEPENDENT OXIDOREDUCTASE DOMAIN-CONTAINING PROTEIN"/>
    <property type="match status" value="1"/>
</dbReference>
<dbReference type="RefSeq" id="WP_106196290.1">
    <property type="nucleotide sequence ID" value="NZ_PVTO01000042.1"/>
</dbReference>
<dbReference type="Proteomes" id="UP000238205">
    <property type="component" value="Unassembled WGS sequence"/>
</dbReference>
<dbReference type="EMBL" id="PVTO01000042">
    <property type="protein sequence ID" value="PRY74480.1"/>
    <property type="molecule type" value="Genomic_DNA"/>
</dbReference>
<evidence type="ECO:0000313" key="9">
    <source>
        <dbReference type="Proteomes" id="UP000238205"/>
    </source>
</evidence>
<evidence type="ECO:0000256" key="1">
    <source>
        <dbReference type="ARBA" id="ARBA00007905"/>
    </source>
</evidence>
<dbReference type="InterPro" id="IPR018170">
    <property type="entry name" value="Aldo/ket_reductase_CS"/>
</dbReference>
<dbReference type="PROSITE" id="PS00798">
    <property type="entry name" value="ALDOKETO_REDUCTASE_1"/>
    <property type="match status" value="1"/>
</dbReference>
<dbReference type="Pfam" id="PF00248">
    <property type="entry name" value="Aldo_ket_red"/>
    <property type="match status" value="1"/>
</dbReference>
<evidence type="ECO:0000256" key="4">
    <source>
        <dbReference type="PIRSR" id="PIRSR000097-1"/>
    </source>
</evidence>
<keyword evidence="9" id="KW-1185">Reference proteome</keyword>
<evidence type="ECO:0000256" key="3">
    <source>
        <dbReference type="ARBA" id="ARBA00023002"/>
    </source>
</evidence>
<evidence type="ECO:0000259" key="7">
    <source>
        <dbReference type="Pfam" id="PF00248"/>
    </source>
</evidence>
<dbReference type="AlphaFoldDB" id="A0A2T0VTH5"/>
<sequence length="281" mass="32389">MKTITLNNGLEMPLLGFGVFQIPDDKECEQAVLDALETGYRLIDTARSYNNEEAVGRAIKKSGIPREDIFLTTKLWIDDTGYDRTLAAIEKALEKLQVDYIDLYLIHQPFGDVYGSWRAMEEMVKKGKLKSIGVSNFHMDRLVDLIIHNEIVPSVNQIETHPFNQRTEDHAIMEKYGVIHESWAPFAEGKEDIFNNGLLVEIGKKYKKTAAQVILRWLTQNNIVAIPKSVHKDRIQQNFNSQDFTLSQEDLKRIADLDRNSTLFIDHRSHEIVERFSNLDR</sequence>